<evidence type="ECO:0000313" key="3">
    <source>
        <dbReference type="Proteomes" id="UP000275256"/>
    </source>
</evidence>
<name>A0A3M0G554_9ACTN</name>
<dbReference type="Gene3D" id="3.40.630.30">
    <property type="match status" value="1"/>
</dbReference>
<dbReference type="InterPro" id="IPR000182">
    <property type="entry name" value="GNAT_dom"/>
</dbReference>
<dbReference type="InterPro" id="IPR016181">
    <property type="entry name" value="Acyl_CoA_acyltransferase"/>
</dbReference>
<protein>
    <submittedName>
        <fullName evidence="2">N-acetyltransferase</fullName>
    </submittedName>
</protein>
<dbReference type="SUPFAM" id="SSF55729">
    <property type="entry name" value="Acyl-CoA N-acyltransferases (Nat)"/>
    <property type="match status" value="1"/>
</dbReference>
<dbReference type="AlphaFoldDB" id="A0A3M0G554"/>
<organism evidence="2 3">
    <name type="scientific">Tessaracoccus antarcticus</name>
    <dbReference type="NCBI Taxonomy" id="2479848"/>
    <lineage>
        <taxon>Bacteria</taxon>
        <taxon>Bacillati</taxon>
        <taxon>Actinomycetota</taxon>
        <taxon>Actinomycetes</taxon>
        <taxon>Propionibacteriales</taxon>
        <taxon>Propionibacteriaceae</taxon>
        <taxon>Tessaracoccus</taxon>
    </lineage>
</organism>
<dbReference type="Proteomes" id="UP000275256">
    <property type="component" value="Unassembled WGS sequence"/>
</dbReference>
<dbReference type="Pfam" id="PF13302">
    <property type="entry name" value="Acetyltransf_3"/>
    <property type="match status" value="1"/>
</dbReference>
<evidence type="ECO:0000259" key="1">
    <source>
        <dbReference type="PROSITE" id="PS51186"/>
    </source>
</evidence>
<dbReference type="EMBL" id="REFW01000002">
    <property type="protein sequence ID" value="RMB60005.1"/>
    <property type="molecule type" value="Genomic_DNA"/>
</dbReference>
<feature type="domain" description="N-acetyltransferase" evidence="1">
    <location>
        <begin position="38"/>
        <end position="189"/>
    </location>
</feature>
<dbReference type="GO" id="GO:0016747">
    <property type="term" value="F:acyltransferase activity, transferring groups other than amino-acyl groups"/>
    <property type="evidence" value="ECO:0007669"/>
    <property type="project" value="InterPro"/>
</dbReference>
<keyword evidence="3" id="KW-1185">Reference proteome</keyword>
<keyword evidence="2" id="KW-0808">Transferase</keyword>
<evidence type="ECO:0000313" key="2">
    <source>
        <dbReference type="EMBL" id="RMB60005.1"/>
    </source>
</evidence>
<comment type="caution">
    <text evidence="2">The sequence shown here is derived from an EMBL/GenBank/DDBJ whole genome shotgun (WGS) entry which is preliminary data.</text>
</comment>
<dbReference type="RefSeq" id="WP_121901485.1">
    <property type="nucleotide sequence ID" value="NZ_REFW01000002.1"/>
</dbReference>
<accession>A0A3M0G554</accession>
<proteinExistence type="predicted"/>
<gene>
    <name evidence="2" type="ORF">EAX62_09830</name>
</gene>
<sequence>MLNYAPLHVRVSTPRIELVGATDSLLEQLQGVVRAGKADAEPAPYDDPMSLYESDPDARVRQWLLGIWRGRGSVTSSFWRLYFVVMLDGEPVGMQDLVGDGFATFGSVTTFSWLSRDVRGRGLGTEMRHAILHLAFDGFGAVAATTDAFLDNDGSNGVSRALGYQQNGTDWATRRGEPGQLQRWRLTREEWLRHRRGDIHLHGVAECREALSLP</sequence>
<reference evidence="2 3" key="1">
    <citation type="submission" date="2018-10" db="EMBL/GenBank/DDBJ databases">
        <title>Tessaracoccus antarcticuss sp. nov., isolated from sediment.</title>
        <authorList>
            <person name="Zhou L.Y."/>
            <person name="Du Z.J."/>
        </authorList>
    </citation>
    <scope>NUCLEOTIDE SEQUENCE [LARGE SCALE GENOMIC DNA]</scope>
    <source>
        <strain evidence="2 3">JDX10</strain>
    </source>
</reference>
<dbReference type="OrthoDB" id="3466127at2"/>
<dbReference type="PROSITE" id="PS51186">
    <property type="entry name" value="GNAT"/>
    <property type="match status" value="1"/>
</dbReference>